<dbReference type="GO" id="GO:0005737">
    <property type="term" value="C:cytoplasm"/>
    <property type="evidence" value="ECO:0007669"/>
    <property type="project" value="TreeGrafter"/>
</dbReference>
<feature type="coiled-coil region" evidence="1">
    <location>
        <begin position="38"/>
        <end position="93"/>
    </location>
</feature>
<keyword evidence="1" id="KW-0175">Coiled coil</keyword>
<gene>
    <name evidence="2" type="ORF">BpHYR1_011415</name>
</gene>
<dbReference type="EMBL" id="REGN01001750">
    <property type="protein sequence ID" value="RNA32781.1"/>
    <property type="molecule type" value="Genomic_DNA"/>
</dbReference>
<proteinExistence type="predicted"/>
<dbReference type="GO" id="GO:0016460">
    <property type="term" value="C:myosin II complex"/>
    <property type="evidence" value="ECO:0007669"/>
    <property type="project" value="TreeGrafter"/>
</dbReference>
<dbReference type="OrthoDB" id="2505895at2759"/>
<sequence length="548" mass="65035">MIQHSAIKCVQKNVRIWFALRKWKWWRLYTNLLPILNVQNNELILRQMQSELDDLRRKSDRLVSEKQELKIFNQQLETKLMNVQSEYAEENAANAGTIDLLEVETSERIRLEKELNELRPLYNDTLKKLELIETEMLELRLYNTKKSIEQELEKDDIDGLSVNGSFCSKSNTGEQLEALRRDNESLKRQLQQEKEQLELRGLTERSALEAKLEEKESEIVELEKQTAIHKRKYHKVCQEMQDMERLCEENKIRNRELEKIQSKFDSEMSALRSKLEAERELREKSEREREATKYDLFALKNDLDAQKLETNYHVEKCERLERDLKEYETASVSKGVGTDQFLKLKAQLRDLELKARDQEEELDEQTFVIQQLEQTKLKLEMQLEKEKQKWTRELAEKESEMDDLRFNAQKKIKAIELQLEEESEMCNNLQREKRELERKMRETNGVANGKKANSSFDCQSSESIQDYVLKLKRQMIKYKTLAFDAQTQLEKLRENIPKQSILKALKAQLEDSEFSKASALKSKQLLQVEIDNLQQQLDDVNSHRHLQV</sequence>
<feature type="coiled-coil region" evidence="1">
    <location>
        <begin position="516"/>
        <end position="543"/>
    </location>
</feature>
<dbReference type="GO" id="GO:0032982">
    <property type="term" value="C:myosin filament"/>
    <property type="evidence" value="ECO:0007669"/>
    <property type="project" value="TreeGrafter"/>
</dbReference>
<dbReference type="GO" id="GO:0051015">
    <property type="term" value="F:actin filament binding"/>
    <property type="evidence" value="ECO:0007669"/>
    <property type="project" value="TreeGrafter"/>
</dbReference>
<feature type="coiled-coil region" evidence="1">
    <location>
        <begin position="341"/>
        <end position="446"/>
    </location>
</feature>
<dbReference type="AlphaFoldDB" id="A0A3M7SAI2"/>
<comment type="caution">
    <text evidence="2">The sequence shown here is derived from an EMBL/GenBank/DDBJ whole genome shotgun (WGS) entry which is preliminary data.</text>
</comment>
<evidence type="ECO:0000313" key="2">
    <source>
        <dbReference type="EMBL" id="RNA32781.1"/>
    </source>
</evidence>
<evidence type="ECO:0000313" key="3">
    <source>
        <dbReference type="Proteomes" id="UP000276133"/>
    </source>
</evidence>
<keyword evidence="3" id="KW-1185">Reference proteome</keyword>
<evidence type="ECO:0000256" key="1">
    <source>
        <dbReference type="SAM" id="Coils"/>
    </source>
</evidence>
<dbReference type="STRING" id="10195.A0A3M7SAI2"/>
<feature type="coiled-coil region" evidence="1">
    <location>
        <begin position="169"/>
        <end position="288"/>
    </location>
</feature>
<dbReference type="PANTHER" id="PTHR45615:SF36">
    <property type="entry name" value="MYOSIN HEAVY CHAIN-LIKE, ISOFORM B-RELATED"/>
    <property type="match status" value="1"/>
</dbReference>
<dbReference type="Gene3D" id="4.10.270.10">
    <property type="entry name" value="Myosin, subunit A"/>
    <property type="match status" value="1"/>
</dbReference>
<name>A0A3M7SAI2_BRAPC</name>
<dbReference type="PANTHER" id="PTHR45615">
    <property type="entry name" value="MYOSIN HEAVY CHAIN, NON-MUSCLE"/>
    <property type="match status" value="1"/>
</dbReference>
<organism evidence="2 3">
    <name type="scientific">Brachionus plicatilis</name>
    <name type="common">Marine rotifer</name>
    <name type="synonym">Brachionus muelleri</name>
    <dbReference type="NCBI Taxonomy" id="10195"/>
    <lineage>
        <taxon>Eukaryota</taxon>
        <taxon>Metazoa</taxon>
        <taxon>Spiralia</taxon>
        <taxon>Gnathifera</taxon>
        <taxon>Rotifera</taxon>
        <taxon>Eurotatoria</taxon>
        <taxon>Monogononta</taxon>
        <taxon>Pseudotrocha</taxon>
        <taxon>Ploima</taxon>
        <taxon>Brachionidae</taxon>
        <taxon>Brachionus</taxon>
    </lineage>
</organism>
<accession>A0A3M7SAI2</accession>
<protein>
    <submittedName>
        <fullName evidence="2">Unconventional myosin-XVIIIa isoform X2</fullName>
    </submittedName>
</protein>
<dbReference type="GO" id="GO:0031032">
    <property type="term" value="P:actomyosin structure organization"/>
    <property type="evidence" value="ECO:0007669"/>
    <property type="project" value="TreeGrafter"/>
</dbReference>
<reference evidence="2 3" key="1">
    <citation type="journal article" date="2018" name="Sci. Rep.">
        <title>Genomic signatures of local adaptation to the degree of environmental predictability in rotifers.</title>
        <authorList>
            <person name="Franch-Gras L."/>
            <person name="Hahn C."/>
            <person name="Garcia-Roger E.M."/>
            <person name="Carmona M.J."/>
            <person name="Serra M."/>
            <person name="Gomez A."/>
        </authorList>
    </citation>
    <scope>NUCLEOTIDE SEQUENCE [LARGE SCALE GENOMIC DNA]</scope>
    <source>
        <strain evidence="2">HYR1</strain>
    </source>
</reference>
<dbReference type="Proteomes" id="UP000276133">
    <property type="component" value="Unassembled WGS sequence"/>
</dbReference>